<protein>
    <recommendedName>
        <fullName evidence="8">Probable membrane transporter protein</fullName>
    </recommendedName>
</protein>
<dbReference type="RefSeq" id="WP_162851815.1">
    <property type="nucleotide sequence ID" value="NZ_SNVV01000032.1"/>
</dbReference>
<feature type="transmembrane region" description="Helical" evidence="8">
    <location>
        <begin position="205"/>
        <end position="228"/>
    </location>
</feature>
<comment type="subcellular location">
    <subcellularLocation>
        <location evidence="1 8">Cell membrane</location>
        <topology evidence="1 8">Multi-pass membrane protein</topology>
    </subcellularLocation>
</comment>
<comment type="similarity">
    <text evidence="2 8">Belongs to the 4-toluene sulfonate uptake permease (TSUP) (TC 2.A.102) family.</text>
</comment>
<dbReference type="PANTHER" id="PTHR30269">
    <property type="entry name" value="TRANSMEMBRANE PROTEIN YFCA"/>
    <property type="match status" value="1"/>
</dbReference>
<evidence type="ECO:0000256" key="7">
    <source>
        <dbReference type="ARBA" id="ARBA00023136"/>
    </source>
</evidence>
<dbReference type="PANTHER" id="PTHR30269:SF37">
    <property type="entry name" value="MEMBRANE TRANSPORTER PROTEIN"/>
    <property type="match status" value="1"/>
</dbReference>
<evidence type="ECO:0000313" key="9">
    <source>
        <dbReference type="EMBL" id="TDN45011.1"/>
    </source>
</evidence>
<keyword evidence="10" id="KW-1185">Reference proteome</keyword>
<keyword evidence="6 8" id="KW-1133">Transmembrane helix</keyword>
<dbReference type="Pfam" id="PF01925">
    <property type="entry name" value="TauE"/>
    <property type="match status" value="1"/>
</dbReference>
<name>A0A4R6DJQ8_9RHOO</name>
<evidence type="ECO:0000256" key="6">
    <source>
        <dbReference type="ARBA" id="ARBA00022989"/>
    </source>
</evidence>
<evidence type="ECO:0000256" key="1">
    <source>
        <dbReference type="ARBA" id="ARBA00004651"/>
    </source>
</evidence>
<organism evidence="9 10">
    <name type="scientific">Azoarcus indigens</name>
    <dbReference type="NCBI Taxonomy" id="29545"/>
    <lineage>
        <taxon>Bacteria</taxon>
        <taxon>Pseudomonadati</taxon>
        <taxon>Pseudomonadota</taxon>
        <taxon>Betaproteobacteria</taxon>
        <taxon>Rhodocyclales</taxon>
        <taxon>Zoogloeaceae</taxon>
        <taxon>Azoarcus</taxon>
    </lineage>
</organism>
<keyword evidence="3" id="KW-0813">Transport</keyword>
<feature type="transmembrane region" description="Helical" evidence="8">
    <location>
        <begin position="13"/>
        <end position="32"/>
    </location>
</feature>
<evidence type="ECO:0000256" key="2">
    <source>
        <dbReference type="ARBA" id="ARBA00009142"/>
    </source>
</evidence>
<accession>A0A4R6DJQ8</accession>
<evidence type="ECO:0000256" key="8">
    <source>
        <dbReference type="RuleBase" id="RU363041"/>
    </source>
</evidence>
<feature type="transmembrane region" description="Helical" evidence="8">
    <location>
        <begin position="178"/>
        <end position="199"/>
    </location>
</feature>
<evidence type="ECO:0000256" key="4">
    <source>
        <dbReference type="ARBA" id="ARBA00022475"/>
    </source>
</evidence>
<comment type="caution">
    <text evidence="9">The sequence shown here is derived from an EMBL/GenBank/DDBJ whole genome shotgun (WGS) entry which is preliminary data.</text>
</comment>
<feature type="transmembrane region" description="Helical" evidence="8">
    <location>
        <begin position="235"/>
        <end position="254"/>
    </location>
</feature>
<dbReference type="AlphaFoldDB" id="A0A4R6DJQ8"/>
<feature type="transmembrane region" description="Helical" evidence="8">
    <location>
        <begin position="138"/>
        <end position="166"/>
    </location>
</feature>
<feature type="transmembrane region" description="Helical" evidence="8">
    <location>
        <begin position="82"/>
        <end position="101"/>
    </location>
</feature>
<evidence type="ECO:0000256" key="3">
    <source>
        <dbReference type="ARBA" id="ARBA00022448"/>
    </source>
</evidence>
<sequence>MEQISTVFAAHDAATWALVAFAIAAGGALRGLTGFGSALLMAPLLSLVLPARETLCLVTLLNALPMGRAATAAASRLVDREVMLPMTLAAFAGVPCGIALVHVLPARLFGMVIGGAVMLSACALMAGRSLPGGRSRPLSLGVGALSGVLTGLGGVGGPPAILYLLGVEADNHRARANFIVFFAWLYPVALAAILALGMLSWAEALAWLALAPLFLLGGVAGGRLYALIGRVHFRPFVLALLLLAGAVAAWPKAAEAAPKWAGYALLQCGISCVALHEIS</sequence>
<dbReference type="InterPro" id="IPR052017">
    <property type="entry name" value="TSUP"/>
</dbReference>
<keyword evidence="4 8" id="KW-1003">Cell membrane</keyword>
<evidence type="ECO:0000256" key="5">
    <source>
        <dbReference type="ARBA" id="ARBA00022692"/>
    </source>
</evidence>
<gene>
    <name evidence="9" type="ORF">C7389_13223</name>
</gene>
<dbReference type="InterPro" id="IPR002781">
    <property type="entry name" value="TM_pro_TauE-like"/>
</dbReference>
<evidence type="ECO:0000313" key="10">
    <source>
        <dbReference type="Proteomes" id="UP000295129"/>
    </source>
</evidence>
<reference evidence="9 10" key="1">
    <citation type="submission" date="2019-03" db="EMBL/GenBank/DDBJ databases">
        <title>Genomic Encyclopedia of Type Strains, Phase IV (KMG-IV): sequencing the most valuable type-strain genomes for metagenomic binning, comparative biology and taxonomic classification.</title>
        <authorList>
            <person name="Goeker M."/>
        </authorList>
    </citation>
    <scope>NUCLEOTIDE SEQUENCE [LARGE SCALE GENOMIC DNA]</scope>
    <source>
        <strain evidence="9 10">DSM 12121</strain>
    </source>
</reference>
<keyword evidence="5 8" id="KW-0812">Transmembrane</keyword>
<dbReference type="EMBL" id="SNVV01000032">
    <property type="protein sequence ID" value="TDN45011.1"/>
    <property type="molecule type" value="Genomic_DNA"/>
</dbReference>
<feature type="transmembrane region" description="Helical" evidence="8">
    <location>
        <begin position="108"/>
        <end position="126"/>
    </location>
</feature>
<dbReference type="Proteomes" id="UP000295129">
    <property type="component" value="Unassembled WGS sequence"/>
</dbReference>
<proteinExistence type="inferred from homology"/>
<keyword evidence="7 8" id="KW-0472">Membrane</keyword>
<dbReference type="GO" id="GO:0005886">
    <property type="term" value="C:plasma membrane"/>
    <property type="evidence" value="ECO:0007669"/>
    <property type="project" value="UniProtKB-SubCell"/>
</dbReference>